<dbReference type="Gene3D" id="3.40.50.20">
    <property type="match status" value="1"/>
</dbReference>
<dbReference type="GeneID" id="80558413"/>
<dbReference type="PANTHER" id="PTHR43300">
    <property type="entry name" value="ACETYLTRANSFERASE"/>
    <property type="match status" value="1"/>
</dbReference>
<reference evidence="2 3" key="1">
    <citation type="submission" date="2021-02" db="EMBL/GenBank/DDBJ databases">
        <title>Cotonvirus japonicus, which uses Golgi apparatus of host cells for its virion factory, phylogenetically links tailed tupanvirus and icosahedral mimivirus.</title>
        <authorList>
            <person name="Takahashi H."/>
            <person name="Fukaya S."/>
            <person name="Song C."/>
            <person name="Murata K."/>
            <person name="Takemura M."/>
        </authorList>
    </citation>
    <scope>NUCLEOTIDE SEQUENCE [LARGE SCALE GENOMIC DNA]</scope>
</reference>
<dbReference type="Gene3D" id="2.160.10.10">
    <property type="entry name" value="Hexapeptide repeat proteins"/>
    <property type="match status" value="1"/>
</dbReference>
<dbReference type="Pfam" id="PF17836">
    <property type="entry name" value="PglD_N"/>
    <property type="match status" value="1"/>
</dbReference>
<dbReference type="SUPFAM" id="SSF51161">
    <property type="entry name" value="Trimeric LpxA-like enzymes"/>
    <property type="match status" value="1"/>
</dbReference>
<dbReference type="NCBIfam" id="TIGR03570">
    <property type="entry name" value="NeuD_NnaD"/>
    <property type="match status" value="1"/>
</dbReference>
<dbReference type="InterPro" id="IPR050179">
    <property type="entry name" value="Trans_hexapeptide_repeat"/>
</dbReference>
<accession>A0ABM7NSR3</accession>
<protein>
    <submittedName>
        <fullName evidence="2">Acetyltransferase domain protein</fullName>
    </submittedName>
</protein>
<evidence type="ECO:0000313" key="2">
    <source>
        <dbReference type="EMBL" id="BCS83208.1"/>
    </source>
</evidence>
<name>A0ABM7NSR3_9VIRU</name>
<dbReference type="InterPro" id="IPR011004">
    <property type="entry name" value="Trimer_LpxA-like_sf"/>
</dbReference>
<evidence type="ECO:0000259" key="1">
    <source>
        <dbReference type="Pfam" id="PF17836"/>
    </source>
</evidence>
<dbReference type="CDD" id="cd03360">
    <property type="entry name" value="LbH_AT_putative"/>
    <property type="match status" value="1"/>
</dbReference>
<organism evidence="2 3">
    <name type="scientific">Cotonvirus japonicus</name>
    <dbReference type="NCBI Taxonomy" id="2811091"/>
    <lineage>
        <taxon>Viruses</taxon>
        <taxon>Varidnaviria</taxon>
        <taxon>Bamfordvirae</taxon>
        <taxon>Nucleocytoviricota</taxon>
        <taxon>Megaviricetes</taxon>
        <taxon>Imitervirales</taxon>
        <taxon>Mimiviridae</taxon>
        <taxon>Megamimivirinae</taxon>
        <taxon>Cotonvirus</taxon>
        <taxon>Cotonvirus japonicum</taxon>
    </lineage>
</organism>
<sequence length="210" mass="22852">MEVYIIGCGGNSKIIIDICLLKGYTISGIFDDTYSGTITEKYCNINLIGNINDIKKYNDINIINSIGNNNIRLNIYNELKYLKLNWINCIHPNINISPSANIGIGNIICNGVIINSDVKIGNFNLINTYTLIEHDCVIGDFNHLAPRTTLCGGIKIGNLNLLGASMTAIPNISIGNANTIGCMTGLIKNIDDNNTVVGVPGKIIKRRNPL</sequence>
<dbReference type="InterPro" id="IPR041561">
    <property type="entry name" value="PglD_N"/>
</dbReference>
<dbReference type="Proteomes" id="UP001321479">
    <property type="component" value="Segment"/>
</dbReference>
<dbReference type="PANTHER" id="PTHR43300:SF7">
    <property type="entry name" value="UDP-N-ACETYLBACILLOSAMINE N-ACETYLTRANSFERASE"/>
    <property type="match status" value="1"/>
</dbReference>
<feature type="domain" description="PglD N-terminal" evidence="1">
    <location>
        <begin position="3"/>
        <end position="79"/>
    </location>
</feature>
<dbReference type="EMBL" id="AP024483">
    <property type="protein sequence ID" value="BCS83208.1"/>
    <property type="molecule type" value="Genomic_DNA"/>
</dbReference>
<dbReference type="InterPro" id="IPR020019">
    <property type="entry name" value="AcTrfase_PglD-like"/>
</dbReference>
<proteinExistence type="predicted"/>
<evidence type="ECO:0000313" key="3">
    <source>
        <dbReference type="Proteomes" id="UP001321479"/>
    </source>
</evidence>
<dbReference type="RefSeq" id="YP_010841816.1">
    <property type="nucleotide sequence ID" value="NC_079139.1"/>
</dbReference>
<keyword evidence="3" id="KW-1185">Reference proteome</keyword>